<reference evidence="3 4" key="1">
    <citation type="submission" date="2015-11" db="EMBL/GenBank/DDBJ databases">
        <title>Genomic analysis of 38 Legionella species identifies large and diverse effector repertoires.</title>
        <authorList>
            <person name="Burstein D."/>
            <person name="Amaro F."/>
            <person name="Zusman T."/>
            <person name="Lifshitz Z."/>
            <person name="Cohen O."/>
            <person name="Gilbert J.A."/>
            <person name="Pupko T."/>
            <person name="Shuman H.A."/>
            <person name="Segal G."/>
        </authorList>
    </citation>
    <scope>NUCLEOTIDE SEQUENCE [LARGE SCALE GENOMIC DNA]</scope>
    <source>
        <strain evidence="3 4">SE-32A-C8</strain>
    </source>
</reference>
<protein>
    <submittedName>
        <fullName evidence="3">Uncharacterized protein</fullName>
    </submittedName>
</protein>
<dbReference type="AlphaFoldDB" id="A0A0W0TJH7"/>
<dbReference type="Proteomes" id="UP000054773">
    <property type="component" value="Unassembled WGS sequence"/>
</dbReference>
<feature type="coiled-coil region" evidence="1">
    <location>
        <begin position="180"/>
        <end position="340"/>
    </location>
</feature>
<dbReference type="PATRIC" id="fig|448.7.peg.2176"/>
<dbReference type="OrthoDB" id="5651919at2"/>
<keyword evidence="1" id="KW-0175">Coiled coil</keyword>
<evidence type="ECO:0000256" key="2">
    <source>
        <dbReference type="SAM" id="MobiDB-lite"/>
    </source>
</evidence>
<evidence type="ECO:0000256" key="1">
    <source>
        <dbReference type="SAM" id="Coils"/>
    </source>
</evidence>
<feature type="compositionally biased region" description="Low complexity" evidence="2">
    <location>
        <begin position="391"/>
        <end position="403"/>
    </location>
</feature>
<gene>
    <name evidence="3" type="ORF">Lery_2078</name>
</gene>
<sequence length="403" mass="45937">MSRLQELVNAVARVIINYYEETQSQNIDVALDVLFAKPHELFVTELGKIINAIESKGYHDRLPLLKYAKAVINDIRPLVEKGTSLSPEEAVLVKNILRSFVADCGLLLKTDQGKKHSILYNGETVEMKGCIRGVMSRYTYTVSGTVLNDIFFSSHSKFQFPLFPAPIQDKATLSEIELMISAFIKEHQDYLKNHEELQKENDALKKENDLLRKQCEEQAARFEMLLKNHQELQKKLEQLDVITQQMDELAGSKHTLELTLKATTAAYDELGDRYSALKKESDEHEVRQEQALCEVKQALKELQQRIQSLTVDNTALTQSLKQKEEAYKLLEVEVLKLREENSTFRHSGTREGLASLVQNRARGPYYGIHTFPFFSGYNPLTLTPEWKESDTPSSPSPTSTPNE</sequence>
<dbReference type="RefSeq" id="WP_058527214.1">
    <property type="nucleotide sequence ID" value="NZ_CAAAHY010000028.1"/>
</dbReference>
<dbReference type="STRING" id="448.Lery_2078"/>
<keyword evidence="4" id="KW-1185">Reference proteome</keyword>
<feature type="region of interest" description="Disordered" evidence="2">
    <location>
        <begin position="384"/>
        <end position="403"/>
    </location>
</feature>
<comment type="caution">
    <text evidence="3">The sequence shown here is derived from an EMBL/GenBank/DDBJ whole genome shotgun (WGS) entry which is preliminary data.</text>
</comment>
<dbReference type="EMBL" id="LNYA01000032">
    <property type="protein sequence ID" value="KTC95783.1"/>
    <property type="molecule type" value="Genomic_DNA"/>
</dbReference>
<proteinExistence type="predicted"/>
<evidence type="ECO:0000313" key="3">
    <source>
        <dbReference type="EMBL" id="KTC95783.1"/>
    </source>
</evidence>
<accession>A0A0W0TJH7</accession>
<name>A0A0W0TJH7_LEGER</name>
<organism evidence="3 4">
    <name type="scientific">Legionella erythra</name>
    <dbReference type="NCBI Taxonomy" id="448"/>
    <lineage>
        <taxon>Bacteria</taxon>
        <taxon>Pseudomonadati</taxon>
        <taxon>Pseudomonadota</taxon>
        <taxon>Gammaproteobacteria</taxon>
        <taxon>Legionellales</taxon>
        <taxon>Legionellaceae</taxon>
        <taxon>Legionella</taxon>
    </lineage>
</organism>
<evidence type="ECO:0000313" key="4">
    <source>
        <dbReference type="Proteomes" id="UP000054773"/>
    </source>
</evidence>